<dbReference type="RefSeq" id="WP_344288822.1">
    <property type="nucleotide sequence ID" value="NZ_BAAAPF010000022.1"/>
</dbReference>
<keyword evidence="2" id="KW-1185">Reference proteome</keyword>
<dbReference type="EMBL" id="BAAAPF010000022">
    <property type="protein sequence ID" value="GAA2114151.1"/>
    <property type="molecule type" value="Genomic_DNA"/>
</dbReference>
<accession>A0ABN2XQH3</accession>
<evidence type="ECO:0000313" key="1">
    <source>
        <dbReference type="EMBL" id="GAA2114151.1"/>
    </source>
</evidence>
<proteinExistence type="predicted"/>
<comment type="caution">
    <text evidence="1">The sequence shown here is derived from an EMBL/GenBank/DDBJ whole genome shotgun (WGS) entry which is preliminary data.</text>
</comment>
<organism evidence="1 2">
    <name type="scientific">Streptomyces synnematoformans</name>
    <dbReference type="NCBI Taxonomy" id="415721"/>
    <lineage>
        <taxon>Bacteria</taxon>
        <taxon>Bacillati</taxon>
        <taxon>Actinomycetota</taxon>
        <taxon>Actinomycetes</taxon>
        <taxon>Kitasatosporales</taxon>
        <taxon>Streptomycetaceae</taxon>
        <taxon>Streptomyces</taxon>
    </lineage>
</organism>
<evidence type="ECO:0000313" key="2">
    <source>
        <dbReference type="Proteomes" id="UP001500443"/>
    </source>
</evidence>
<reference evidence="2" key="1">
    <citation type="journal article" date="2019" name="Int. J. Syst. Evol. Microbiol.">
        <title>The Global Catalogue of Microorganisms (GCM) 10K type strain sequencing project: providing services to taxonomists for standard genome sequencing and annotation.</title>
        <authorList>
            <consortium name="The Broad Institute Genomics Platform"/>
            <consortium name="The Broad Institute Genome Sequencing Center for Infectious Disease"/>
            <person name="Wu L."/>
            <person name="Ma J."/>
        </authorList>
    </citation>
    <scope>NUCLEOTIDE SEQUENCE [LARGE SCALE GENOMIC DNA]</scope>
    <source>
        <strain evidence="2">JCM 15481</strain>
    </source>
</reference>
<gene>
    <name evidence="1" type="ORF">GCM10009802_13300</name>
</gene>
<dbReference type="Proteomes" id="UP001500443">
    <property type="component" value="Unassembled WGS sequence"/>
</dbReference>
<protein>
    <submittedName>
        <fullName evidence="1">Uncharacterized protein</fullName>
    </submittedName>
</protein>
<sequence length="188" mass="20110">MSDPYLLARARALRTVAVPADRTELTRLRRAVDDVERRLVDIVAAPDGIQELMAGWAADVEPASGALGDSDVHRTASAVRLVTLACCIRHCWPDPSQPLYPGQPAPQEDVIAALTPLQDTLAPRDSAAVLGQTGHFLTALRFLRACGHLAADVGDGMIRLGPMAALWSECDVAELRSGYNVLPAPRKG</sequence>
<name>A0ABN2XQH3_9ACTN</name>